<evidence type="ECO:0000313" key="8">
    <source>
        <dbReference type="EMBL" id="KAJ7653802.1"/>
    </source>
</evidence>
<dbReference type="EMBL" id="JARKIE010000330">
    <property type="protein sequence ID" value="KAJ7653802.1"/>
    <property type="molecule type" value="Genomic_DNA"/>
</dbReference>
<evidence type="ECO:0000256" key="4">
    <source>
        <dbReference type="ARBA" id="ARBA00022827"/>
    </source>
</evidence>
<protein>
    <submittedName>
        <fullName evidence="8">Aryl-alcohol oxidase</fullName>
    </submittedName>
</protein>
<feature type="chain" id="PRO_5042036552" evidence="6">
    <location>
        <begin position="20"/>
        <end position="589"/>
    </location>
</feature>
<proteinExistence type="inferred from homology"/>
<dbReference type="Gene3D" id="3.50.50.60">
    <property type="entry name" value="FAD/NAD(P)-binding domain"/>
    <property type="match status" value="1"/>
</dbReference>
<dbReference type="Gene3D" id="3.30.560.10">
    <property type="entry name" value="Glucose Oxidase, domain 3"/>
    <property type="match status" value="1"/>
</dbReference>
<feature type="signal peptide" evidence="6">
    <location>
        <begin position="1"/>
        <end position="19"/>
    </location>
</feature>
<dbReference type="SUPFAM" id="SSF54373">
    <property type="entry name" value="FAD-linked reductases, C-terminal domain"/>
    <property type="match status" value="1"/>
</dbReference>
<dbReference type="InterPro" id="IPR000172">
    <property type="entry name" value="GMC_OxRdtase_N"/>
</dbReference>
<dbReference type="InterPro" id="IPR007867">
    <property type="entry name" value="GMC_OxRtase_C"/>
</dbReference>
<dbReference type="PIRSF" id="PIRSF000137">
    <property type="entry name" value="Alcohol_oxidase"/>
    <property type="match status" value="1"/>
</dbReference>
<dbReference type="InterPro" id="IPR012132">
    <property type="entry name" value="GMC_OxRdtase"/>
</dbReference>
<gene>
    <name evidence="8" type="ORF">B0H17DRAFT_1267798</name>
</gene>
<evidence type="ECO:0000259" key="7">
    <source>
        <dbReference type="PROSITE" id="PS00624"/>
    </source>
</evidence>
<comment type="similarity">
    <text evidence="2">Belongs to the GMC oxidoreductase family.</text>
</comment>
<keyword evidence="4 5" id="KW-0274">FAD</keyword>
<dbReference type="InterPro" id="IPR036188">
    <property type="entry name" value="FAD/NAD-bd_sf"/>
</dbReference>
<sequence length="589" mass="63510">MACFKSLVLLALGISSCSAAILNNVAELNKLRLTFDFIVLEGGTAGNVVANRLSENPTHKVLVLEAGGSNEDVMEIIVPGYCTRTSPNTAQSWNYTTTPQTALNDRVLIYPRGFVLGGTSSINYMNYARGSKEDFDRIAKVLGDEGWSWDSLMPYRFKNERFNLQTQDNHNITGEFDPKYHGFNGINTVSLPGFPTPIDNRTLKAMTESTEFPFVLDMNSGFPLGVGYGQTTIKNGSRSSSATSYLAPQFVSRPNLHVLLNAHVTRVLETGPGVFRGVEFVGNLNGPTLHLTAEKGIILAAGSVETPNMLLHSGIGNSSTLKALGIKPLHNLPSVGQNLTDHTLAFLSFMVNSDNTWETAERNTTMALEEFAQWNATRTGPLVDFPGSLFGWVRADLEGKFPDPAAGPNTPHYQLIIGNGFFGPPPATGNFMSILPALVAPTARGSITINSSDPLAPPIINPNQLGTASDVFVMRQALKGILRFASLPAWSDYIISPVGINFNSTDDELDAYIREASVAAYHTVGSASMSPRGASWGVLDPDLRVKGLTGLRIVDLSVLPHIPSADTQATAYAIAEKAADLIKESWGYL</sequence>
<dbReference type="SUPFAM" id="SSF51905">
    <property type="entry name" value="FAD/NAD(P)-binding domain"/>
    <property type="match status" value="1"/>
</dbReference>
<dbReference type="PANTHER" id="PTHR11552:SF147">
    <property type="entry name" value="CHOLINE DEHYDROGENASE, MITOCHONDRIAL"/>
    <property type="match status" value="1"/>
</dbReference>
<dbReference type="GO" id="GO:0016614">
    <property type="term" value="F:oxidoreductase activity, acting on CH-OH group of donors"/>
    <property type="evidence" value="ECO:0007669"/>
    <property type="project" value="InterPro"/>
</dbReference>
<accession>A0AAD7CMP7</accession>
<evidence type="ECO:0000256" key="6">
    <source>
        <dbReference type="SAM" id="SignalP"/>
    </source>
</evidence>
<evidence type="ECO:0000313" key="9">
    <source>
        <dbReference type="Proteomes" id="UP001221757"/>
    </source>
</evidence>
<dbReference type="Proteomes" id="UP001221757">
    <property type="component" value="Unassembled WGS sequence"/>
</dbReference>
<evidence type="ECO:0000256" key="5">
    <source>
        <dbReference type="PIRSR" id="PIRSR000137-2"/>
    </source>
</evidence>
<evidence type="ECO:0000256" key="3">
    <source>
        <dbReference type="ARBA" id="ARBA00022630"/>
    </source>
</evidence>
<feature type="binding site" evidence="5">
    <location>
        <position position="264"/>
    </location>
    <ligand>
        <name>FAD</name>
        <dbReference type="ChEBI" id="CHEBI:57692"/>
    </ligand>
</feature>
<comment type="caution">
    <text evidence="8">The sequence shown here is derived from an EMBL/GenBank/DDBJ whole genome shotgun (WGS) entry which is preliminary data.</text>
</comment>
<dbReference type="GO" id="GO:0050660">
    <property type="term" value="F:flavin adenine dinucleotide binding"/>
    <property type="evidence" value="ECO:0007669"/>
    <property type="project" value="InterPro"/>
</dbReference>
<organism evidence="8 9">
    <name type="scientific">Mycena rosella</name>
    <name type="common">Pink bonnet</name>
    <name type="synonym">Agaricus rosellus</name>
    <dbReference type="NCBI Taxonomy" id="1033263"/>
    <lineage>
        <taxon>Eukaryota</taxon>
        <taxon>Fungi</taxon>
        <taxon>Dikarya</taxon>
        <taxon>Basidiomycota</taxon>
        <taxon>Agaricomycotina</taxon>
        <taxon>Agaricomycetes</taxon>
        <taxon>Agaricomycetidae</taxon>
        <taxon>Agaricales</taxon>
        <taxon>Marasmiineae</taxon>
        <taxon>Mycenaceae</taxon>
        <taxon>Mycena</taxon>
    </lineage>
</organism>
<name>A0AAD7CMP7_MYCRO</name>
<feature type="domain" description="Glucose-methanol-choline oxidoreductase N-terminal" evidence="7">
    <location>
        <begin position="302"/>
        <end position="316"/>
    </location>
</feature>
<dbReference type="PROSITE" id="PS00624">
    <property type="entry name" value="GMC_OXRED_2"/>
    <property type="match status" value="1"/>
</dbReference>
<dbReference type="PROSITE" id="PS51257">
    <property type="entry name" value="PROKAR_LIPOPROTEIN"/>
    <property type="match status" value="1"/>
</dbReference>
<dbReference type="AlphaFoldDB" id="A0AAD7CMP7"/>
<evidence type="ECO:0000256" key="1">
    <source>
        <dbReference type="ARBA" id="ARBA00001974"/>
    </source>
</evidence>
<keyword evidence="9" id="KW-1185">Reference proteome</keyword>
<keyword evidence="6" id="KW-0732">Signal</keyword>
<reference evidence="8" key="1">
    <citation type="submission" date="2023-03" db="EMBL/GenBank/DDBJ databases">
        <title>Massive genome expansion in bonnet fungi (Mycena s.s.) driven by repeated elements and novel gene families across ecological guilds.</title>
        <authorList>
            <consortium name="Lawrence Berkeley National Laboratory"/>
            <person name="Harder C.B."/>
            <person name="Miyauchi S."/>
            <person name="Viragh M."/>
            <person name="Kuo A."/>
            <person name="Thoen E."/>
            <person name="Andreopoulos B."/>
            <person name="Lu D."/>
            <person name="Skrede I."/>
            <person name="Drula E."/>
            <person name="Henrissat B."/>
            <person name="Morin E."/>
            <person name="Kohler A."/>
            <person name="Barry K."/>
            <person name="LaButti K."/>
            <person name="Morin E."/>
            <person name="Salamov A."/>
            <person name="Lipzen A."/>
            <person name="Mereny Z."/>
            <person name="Hegedus B."/>
            <person name="Baldrian P."/>
            <person name="Stursova M."/>
            <person name="Weitz H."/>
            <person name="Taylor A."/>
            <person name="Grigoriev I.V."/>
            <person name="Nagy L.G."/>
            <person name="Martin F."/>
            <person name="Kauserud H."/>
        </authorList>
    </citation>
    <scope>NUCLEOTIDE SEQUENCE</scope>
    <source>
        <strain evidence="8">CBHHK067</strain>
    </source>
</reference>
<feature type="binding site" evidence="5">
    <location>
        <position position="115"/>
    </location>
    <ligand>
        <name>FAD</name>
        <dbReference type="ChEBI" id="CHEBI:57692"/>
    </ligand>
</feature>
<dbReference type="PANTHER" id="PTHR11552">
    <property type="entry name" value="GLUCOSE-METHANOL-CHOLINE GMC OXIDOREDUCTASE"/>
    <property type="match status" value="1"/>
</dbReference>
<evidence type="ECO:0000256" key="2">
    <source>
        <dbReference type="ARBA" id="ARBA00010790"/>
    </source>
</evidence>
<dbReference type="Pfam" id="PF00732">
    <property type="entry name" value="GMC_oxred_N"/>
    <property type="match status" value="1"/>
</dbReference>
<dbReference type="Pfam" id="PF05199">
    <property type="entry name" value="GMC_oxred_C"/>
    <property type="match status" value="1"/>
</dbReference>
<feature type="binding site" evidence="5">
    <location>
        <position position="119"/>
    </location>
    <ligand>
        <name>FAD</name>
        <dbReference type="ChEBI" id="CHEBI:57692"/>
    </ligand>
</feature>
<keyword evidence="3" id="KW-0285">Flavoprotein</keyword>
<comment type="cofactor">
    <cofactor evidence="1 5">
        <name>FAD</name>
        <dbReference type="ChEBI" id="CHEBI:57692"/>
    </cofactor>
</comment>